<evidence type="ECO:0000256" key="5">
    <source>
        <dbReference type="ARBA" id="ARBA00022692"/>
    </source>
</evidence>
<feature type="transmembrane region" description="Helical" evidence="8">
    <location>
        <begin position="262"/>
        <end position="289"/>
    </location>
</feature>
<dbReference type="GO" id="GO:0033214">
    <property type="term" value="P:siderophore-iron import into cell"/>
    <property type="evidence" value="ECO:0007669"/>
    <property type="project" value="TreeGrafter"/>
</dbReference>
<feature type="transmembrane region" description="Helical" evidence="8">
    <location>
        <begin position="331"/>
        <end position="349"/>
    </location>
</feature>
<dbReference type="InterPro" id="IPR037294">
    <property type="entry name" value="ABC_BtuC-like"/>
</dbReference>
<evidence type="ECO:0000256" key="8">
    <source>
        <dbReference type="SAM" id="Phobius"/>
    </source>
</evidence>
<gene>
    <name evidence="9" type="ORF">DMP10_02360</name>
</gene>
<dbReference type="PANTHER" id="PTHR30472:SF70">
    <property type="entry name" value="MOLYBDATE IMPORT SYSTEM PERMEASE PROTEIN MOLB"/>
    <property type="match status" value="1"/>
</dbReference>
<keyword evidence="5 8" id="KW-0812">Transmembrane</keyword>
<protein>
    <submittedName>
        <fullName evidence="9">ABC transporter permease</fullName>
    </submittedName>
</protein>
<evidence type="ECO:0000256" key="7">
    <source>
        <dbReference type="ARBA" id="ARBA00023136"/>
    </source>
</evidence>
<organism evidence="9 10">
    <name type="scientific">Adlercreutzia equolifaciens subsp. celatus DSM 18785</name>
    <dbReference type="NCBI Taxonomy" id="1121021"/>
    <lineage>
        <taxon>Bacteria</taxon>
        <taxon>Bacillati</taxon>
        <taxon>Actinomycetota</taxon>
        <taxon>Coriobacteriia</taxon>
        <taxon>Eggerthellales</taxon>
        <taxon>Eggerthellaceae</taxon>
        <taxon>Adlercreutzia</taxon>
    </lineage>
</organism>
<keyword evidence="6 8" id="KW-1133">Transmembrane helix</keyword>
<evidence type="ECO:0000256" key="4">
    <source>
        <dbReference type="ARBA" id="ARBA00022475"/>
    </source>
</evidence>
<accession>A0A3N0AXH1</accession>
<feature type="transmembrane region" description="Helical" evidence="8">
    <location>
        <begin position="125"/>
        <end position="158"/>
    </location>
</feature>
<feature type="transmembrane region" description="Helical" evidence="8">
    <location>
        <begin position="85"/>
        <end position="105"/>
    </location>
</feature>
<evidence type="ECO:0000313" key="9">
    <source>
        <dbReference type="EMBL" id="RNL39249.1"/>
    </source>
</evidence>
<evidence type="ECO:0000256" key="2">
    <source>
        <dbReference type="ARBA" id="ARBA00007935"/>
    </source>
</evidence>
<dbReference type="SUPFAM" id="SSF81345">
    <property type="entry name" value="ABC transporter involved in vitamin B12 uptake, BtuC"/>
    <property type="match status" value="1"/>
</dbReference>
<dbReference type="InterPro" id="IPR000522">
    <property type="entry name" value="ABC_transptr_permease_BtuC"/>
</dbReference>
<dbReference type="Pfam" id="PF01032">
    <property type="entry name" value="FecCD"/>
    <property type="match status" value="1"/>
</dbReference>
<dbReference type="PANTHER" id="PTHR30472">
    <property type="entry name" value="FERRIC ENTEROBACTIN TRANSPORT SYSTEM PERMEASE PROTEIN"/>
    <property type="match status" value="1"/>
</dbReference>
<name>A0A3N0AXH1_9ACTN</name>
<keyword evidence="7 8" id="KW-0472">Membrane</keyword>
<dbReference type="AlphaFoldDB" id="A0A3N0AXH1"/>
<feature type="transmembrane region" description="Helical" evidence="8">
    <location>
        <begin position="170"/>
        <end position="190"/>
    </location>
</feature>
<keyword evidence="4" id="KW-1003">Cell membrane</keyword>
<comment type="caution">
    <text evidence="9">The sequence shown here is derived from an EMBL/GenBank/DDBJ whole genome shotgun (WGS) entry which is preliminary data.</text>
</comment>
<sequence length="355" mass="37704">MSENIIDTMQTSTAKSTLHSAASRRARFVVLALALILVGAAAISLLLGRYPIDPAQAVAMLVSKIVPVDPIWTEQQATLFFNVRLPRILLALMVGCCLACAGAAYQGTFQNPLVSPDILGASQGAAFGAAVAILLGVSSFTTSLFAFGFSLFTVLLVLLISSRARGNHMMVVVLAGVMVSSLFQAGVSYAKLVADPTDELADITYWLMGSLTGANMRDIAMVFPIMLVGCATLFALRWRINILTMGDDEAATMGVNARRARIVVIVAATLVTAASVCVTGMIGWVGLVIPHLCRMLVGADYRRLIPASMLMGASFLLIVDDVARLATTAEIPIGILTAFVGAPFFLYLITRKKKL</sequence>
<reference evidence="9 10" key="1">
    <citation type="journal article" date="2019" name="Microbiol. Resour. Announc.">
        <title>Draft Genome Sequences of Type Strains of Gordonibacter faecihominis, Paraeggerthella hongkongensis, Parvibacter caecicola,Slackia equolifaciens, Slackia faecicanis, and Slackia isoflavoniconvertens.</title>
        <authorList>
            <person name="Danylec N."/>
            <person name="Stoll D.A."/>
            <person name="Dotsch A."/>
            <person name="Huch M."/>
        </authorList>
    </citation>
    <scope>NUCLEOTIDE SEQUENCE [LARGE SCALE GENOMIC DNA]</scope>
    <source>
        <strain evidence="9 10">DSM 18785</strain>
    </source>
</reference>
<dbReference type="CDD" id="cd06550">
    <property type="entry name" value="TM_ABC_iron-siderophores_like"/>
    <property type="match status" value="1"/>
</dbReference>
<dbReference type="EMBL" id="QICA01000003">
    <property type="protein sequence ID" value="RNL39249.1"/>
    <property type="molecule type" value="Genomic_DNA"/>
</dbReference>
<evidence type="ECO:0000256" key="3">
    <source>
        <dbReference type="ARBA" id="ARBA00022448"/>
    </source>
</evidence>
<comment type="similarity">
    <text evidence="2">Belongs to the binding-protein-dependent transport system permease family. FecCD subfamily.</text>
</comment>
<dbReference type="Proteomes" id="UP000278327">
    <property type="component" value="Unassembled WGS sequence"/>
</dbReference>
<proteinExistence type="inferred from homology"/>
<dbReference type="Gene3D" id="1.10.3470.10">
    <property type="entry name" value="ABC transporter involved in vitamin B12 uptake, BtuC"/>
    <property type="match status" value="1"/>
</dbReference>
<keyword evidence="3" id="KW-0813">Transport</keyword>
<dbReference type="GO" id="GO:0005886">
    <property type="term" value="C:plasma membrane"/>
    <property type="evidence" value="ECO:0007669"/>
    <property type="project" value="UniProtKB-SubCell"/>
</dbReference>
<dbReference type="GO" id="GO:0022857">
    <property type="term" value="F:transmembrane transporter activity"/>
    <property type="evidence" value="ECO:0007669"/>
    <property type="project" value="InterPro"/>
</dbReference>
<evidence type="ECO:0000313" key="10">
    <source>
        <dbReference type="Proteomes" id="UP000278327"/>
    </source>
</evidence>
<keyword evidence="10" id="KW-1185">Reference proteome</keyword>
<dbReference type="FunFam" id="1.10.3470.10:FF:000001">
    <property type="entry name" value="Vitamin B12 ABC transporter permease BtuC"/>
    <property type="match status" value="1"/>
</dbReference>
<evidence type="ECO:0000256" key="6">
    <source>
        <dbReference type="ARBA" id="ARBA00022989"/>
    </source>
</evidence>
<comment type="subcellular location">
    <subcellularLocation>
        <location evidence="1">Cell membrane</location>
        <topology evidence="1">Multi-pass membrane protein</topology>
    </subcellularLocation>
</comment>
<evidence type="ECO:0000256" key="1">
    <source>
        <dbReference type="ARBA" id="ARBA00004651"/>
    </source>
</evidence>
<feature type="transmembrane region" description="Helical" evidence="8">
    <location>
        <begin position="28"/>
        <end position="48"/>
    </location>
</feature>
<feature type="transmembrane region" description="Helical" evidence="8">
    <location>
        <begin position="219"/>
        <end position="236"/>
    </location>
</feature>